<dbReference type="InterPro" id="IPR038770">
    <property type="entry name" value="Na+/solute_symporter_sf"/>
</dbReference>
<dbReference type="GO" id="GO:1902600">
    <property type="term" value="P:proton transmembrane transport"/>
    <property type="evidence" value="ECO:0007669"/>
    <property type="project" value="InterPro"/>
</dbReference>
<evidence type="ECO:0000313" key="14">
    <source>
        <dbReference type="EMBL" id="CAI8597396.1"/>
    </source>
</evidence>
<evidence type="ECO:0000256" key="10">
    <source>
        <dbReference type="SAM" id="Phobius"/>
    </source>
</evidence>
<comment type="subcellular location">
    <subcellularLocation>
        <location evidence="1">Membrane</location>
        <topology evidence="1">Multi-pass membrane protein</topology>
    </subcellularLocation>
</comment>
<keyword evidence="6 10" id="KW-1133">Transmembrane helix</keyword>
<dbReference type="Pfam" id="PF23256">
    <property type="entry name" value="CHX17_2nd"/>
    <property type="match status" value="1"/>
</dbReference>
<dbReference type="EMBL" id="OX451737">
    <property type="protein sequence ID" value="CAI8597396.1"/>
    <property type="molecule type" value="Genomic_DNA"/>
</dbReference>
<gene>
    <name evidence="14" type="ORF">VFH_II079600</name>
</gene>
<feature type="transmembrane region" description="Helical" evidence="10">
    <location>
        <begin position="407"/>
        <end position="426"/>
    </location>
</feature>
<evidence type="ECO:0000256" key="5">
    <source>
        <dbReference type="ARBA" id="ARBA00022958"/>
    </source>
</evidence>
<evidence type="ECO:0000256" key="7">
    <source>
        <dbReference type="ARBA" id="ARBA00023065"/>
    </source>
</evidence>
<dbReference type="GO" id="GO:0006813">
    <property type="term" value="P:potassium ion transport"/>
    <property type="evidence" value="ECO:0007669"/>
    <property type="project" value="UniProtKB-KW"/>
</dbReference>
<feature type="transmembrane region" description="Helical" evidence="10">
    <location>
        <begin position="229"/>
        <end position="254"/>
    </location>
</feature>
<keyword evidence="5" id="KW-0630">Potassium</keyword>
<evidence type="ECO:0000259" key="12">
    <source>
        <dbReference type="Pfam" id="PF23256"/>
    </source>
</evidence>
<keyword evidence="4 10" id="KW-0812">Transmembrane</keyword>
<dbReference type="Pfam" id="PF00999">
    <property type="entry name" value="Na_H_Exchanger"/>
    <property type="match status" value="1"/>
</dbReference>
<evidence type="ECO:0008006" key="16">
    <source>
        <dbReference type="Google" id="ProtNLM"/>
    </source>
</evidence>
<dbReference type="PANTHER" id="PTHR32468:SF35">
    <property type="entry name" value="CATION_H+ EXCHANGER DOMAIN-CONTAINING PROTEIN"/>
    <property type="match status" value="1"/>
</dbReference>
<evidence type="ECO:0000256" key="3">
    <source>
        <dbReference type="ARBA" id="ARBA00022538"/>
    </source>
</evidence>
<feature type="transmembrane region" description="Helical" evidence="10">
    <location>
        <begin position="93"/>
        <end position="114"/>
    </location>
</feature>
<dbReference type="Gene3D" id="1.20.1530.20">
    <property type="match status" value="1"/>
</dbReference>
<evidence type="ECO:0000256" key="6">
    <source>
        <dbReference type="ARBA" id="ARBA00022989"/>
    </source>
</evidence>
<reference evidence="14 15" key="1">
    <citation type="submission" date="2023-01" db="EMBL/GenBank/DDBJ databases">
        <authorList>
            <person name="Kreplak J."/>
        </authorList>
    </citation>
    <scope>NUCLEOTIDE SEQUENCE [LARGE SCALE GENOMIC DNA]</scope>
</reference>
<feature type="domain" description="Cation/H(+) antiporter central" evidence="12">
    <location>
        <begin position="485"/>
        <end position="609"/>
    </location>
</feature>
<evidence type="ECO:0000256" key="4">
    <source>
        <dbReference type="ARBA" id="ARBA00022692"/>
    </source>
</evidence>
<evidence type="ECO:0000256" key="2">
    <source>
        <dbReference type="ARBA" id="ARBA00022448"/>
    </source>
</evidence>
<keyword evidence="7" id="KW-0406">Ion transport</keyword>
<accession>A0AAV0ZHR9</accession>
<feature type="transmembrane region" description="Helical" evidence="10">
    <location>
        <begin position="341"/>
        <end position="364"/>
    </location>
</feature>
<feature type="domain" description="Cation/H(+) antiporter C-terminal" evidence="13">
    <location>
        <begin position="625"/>
        <end position="764"/>
    </location>
</feature>
<feature type="transmembrane region" description="Helical" evidence="10">
    <location>
        <begin position="65"/>
        <end position="87"/>
    </location>
</feature>
<feature type="transmembrane region" description="Helical" evidence="10">
    <location>
        <begin position="194"/>
        <end position="217"/>
    </location>
</feature>
<evidence type="ECO:0000256" key="8">
    <source>
        <dbReference type="ARBA" id="ARBA00023136"/>
    </source>
</evidence>
<evidence type="ECO:0000259" key="13">
    <source>
        <dbReference type="Pfam" id="PF23259"/>
    </source>
</evidence>
<dbReference type="InterPro" id="IPR050794">
    <property type="entry name" value="CPA2_transporter"/>
</dbReference>
<sequence length="803" mass="88985">MDVINSTVICTHPSGNYHRSVWMLGNPLSSPTHLLFLQVSLITVATQLMHACLRPLGQTSLVSQILGGLVFGPSILGHKEMVTRILFPMKGSLILDTVATFCLNFFYFICCVKMDTGTMLKTEKKAITIGIFVFTFAFVIPLGLSFALISFVSMDKTLAAALPLIAISQSFTVFISISVLLTELKILNTNVGRLALSSAMFTDVVSLPTITLVFAVWQVKHNNKSMLTLLWILLSVGALLVVIFYVIRPTIIWYLGRLNGDPIDELCFVCIILCVLFTSLCSEVIGQHYSLGPIFLGLAVPEGPPLGSTLITKMETVFVAFLYPLYLAVNGLQTDIFKINFQATWIITVIVIVGFVSKIIAVILPGYYYNVPMKDCIVIGLALNGRGIAELQMYNLMKNGRLLTGQLFSLLVMILIVINAIVAPLVKFTHNSSANYHSRKRISIQHTKRDSELRIMVCFNKNENIPTMLNIIEASCASRESNVEVIALVLVELLGRSRPLLVAHQPHATLPITNCGSTQLDNALKQYAQFNEGCARVQSFTSISDFDTIHEDVCGISFDGRANILIMPFHKRWEIDGTVEVKNRGIQIININVLERAPCSVGIIIDRAILSGYPSLLFNKSTYYVAVLFIGGADDAEALAYASRMARHECVNVTIIRFLVFGEENSKDRKYETDLVDEYRNYNNGNSRFGISEEVVKDGIEFSSSVRRMVGCFDLVMVGRSHPQSVLLHGHEQWNECPELGVVGDMLASQDFATKASVLVVQQQRMGGGFINQNVMPNQRDQLVHNLPMNEPPIPSCIISMDK</sequence>
<keyword evidence="2" id="KW-0813">Transport</keyword>
<dbReference type="GO" id="GO:0015297">
    <property type="term" value="F:antiporter activity"/>
    <property type="evidence" value="ECO:0007669"/>
    <property type="project" value="InterPro"/>
</dbReference>
<protein>
    <recommendedName>
        <fullName evidence="16">Cation/H+ exchanger domain-containing protein</fullName>
    </recommendedName>
</protein>
<proteinExistence type="inferred from homology"/>
<dbReference type="GO" id="GO:0016020">
    <property type="term" value="C:membrane"/>
    <property type="evidence" value="ECO:0007669"/>
    <property type="project" value="UniProtKB-SubCell"/>
</dbReference>
<evidence type="ECO:0000259" key="11">
    <source>
        <dbReference type="Pfam" id="PF00999"/>
    </source>
</evidence>
<dbReference type="GO" id="GO:0006885">
    <property type="term" value="P:regulation of pH"/>
    <property type="evidence" value="ECO:0007669"/>
    <property type="project" value="TreeGrafter"/>
</dbReference>
<evidence type="ECO:0000313" key="15">
    <source>
        <dbReference type="Proteomes" id="UP001157006"/>
    </source>
</evidence>
<dbReference type="InterPro" id="IPR057290">
    <property type="entry name" value="CHX17_C"/>
</dbReference>
<feature type="transmembrane region" description="Helical" evidence="10">
    <location>
        <begin position="158"/>
        <end position="182"/>
    </location>
</feature>
<dbReference type="Pfam" id="PF23259">
    <property type="entry name" value="CHX17_C"/>
    <property type="match status" value="1"/>
</dbReference>
<evidence type="ECO:0000256" key="9">
    <source>
        <dbReference type="ARBA" id="ARBA00038341"/>
    </source>
</evidence>
<dbReference type="AlphaFoldDB" id="A0AAV0ZHR9"/>
<evidence type="ECO:0000256" key="1">
    <source>
        <dbReference type="ARBA" id="ARBA00004141"/>
    </source>
</evidence>
<dbReference type="Proteomes" id="UP001157006">
    <property type="component" value="Chromosome 2"/>
</dbReference>
<feature type="transmembrane region" description="Helical" evidence="10">
    <location>
        <begin position="126"/>
        <end position="152"/>
    </location>
</feature>
<dbReference type="GO" id="GO:0012505">
    <property type="term" value="C:endomembrane system"/>
    <property type="evidence" value="ECO:0007669"/>
    <property type="project" value="TreeGrafter"/>
</dbReference>
<keyword evidence="3" id="KW-0633">Potassium transport</keyword>
<keyword evidence="8 10" id="KW-0472">Membrane</keyword>
<organism evidence="14 15">
    <name type="scientific">Vicia faba</name>
    <name type="common">Broad bean</name>
    <name type="synonym">Faba vulgaris</name>
    <dbReference type="NCBI Taxonomy" id="3906"/>
    <lineage>
        <taxon>Eukaryota</taxon>
        <taxon>Viridiplantae</taxon>
        <taxon>Streptophyta</taxon>
        <taxon>Embryophyta</taxon>
        <taxon>Tracheophyta</taxon>
        <taxon>Spermatophyta</taxon>
        <taxon>Magnoliopsida</taxon>
        <taxon>eudicotyledons</taxon>
        <taxon>Gunneridae</taxon>
        <taxon>Pentapetalae</taxon>
        <taxon>rosids</taxon>
        <taxon>fabids</taxon>
        <taxon>Fabales</taxon>
        <taxon>Fabaceae</taxon>
        <taxon>Papilionoideae</taxon>
        <taxon>50 kb inversion clade</taxon>
        <taxon>NPAAA clade</taxon>
        <taxon>Hologalegina</taxon>
        <taxon>IRL clade</taxon>
        <taxon>Fabeae</taxon>
        <taxon>Vicia</taxon>
    </lineage>
</organism>
<dbReference type="InterPro" id="IPR006153">
    <property type="entry name" value="Cation/H_exchanger_TM"/>
</dbReference>
<name>A0AAV0ZHR9_VICFA</name>
<feature type="transmembrane region" description="Helical" evidence="10">
    <location>
        <begin position="310"/>
        <end position="329"/>
    </location>
</feature>
<keyword evidence="15" id="KW-1185">Reference proteome</keyword>
<feature type="transmembrane region" description="Helical" evidence="10">
    <location>
        <begin position="266"/>
        <end position="290"/>
    </location>
</feature>
<comment type="similarity">
    <text evidence="9">Belongs to the monovalent cation:proton antiporter 2 (CPA2) transporter (TC 2.A.37) family. CHX (TC 2.A.37.4) subfamily.</text>
</comment>
<feature type="domain" description="Cation/H+ exchanger transmembrane" evidence="11">
    <location>
        <begin position="51"/>
        <end position="426"/>
    </location>
</feature>
<dbReference type="PANTHER" id="PTHR32468">
    <property type="entry name" value="CATION/H + ANTIPORTER"/>
    <property type="match status" value="1"/>
</dbReference>
<dbReference type="InterPro" id="IPR057291">
    <property type="entry name" value="CHX17_2nd"/>
</dbReference>